<keyword evidence="1" id="KW-0808">Transferase</keyword>
<organism evidence="1 2">
    <name type="scientific">Nocardioides marmoribigeumensis</name>
    <dbReference type="NCBI Taxonomy" id="433649"/>
    <lineage>
        <taxon>Bacteria</taxon>
        <taxon>Bacillati</taxon>
        <taxon>Actinomycetota</taxon>
        <taxon>Actinomycetes</taxon>
        <taxon>Propionibacteriales</taxon>
        <taxon>Nocardioidaceae</taxon>
        <taxon>Nocardioides</taxon>
    </lineage>
</organism>
<reference evidence="1 2" key="1">
    <citation type="submission" date="2023-07" db="EMBL/GenBank/DDBJ databases">
        <title>Sequencing the genomes of 1000 actinobacteria strains.</title>
        <authorList>
            <person name="Klenk H.-P."/>
        </authorList>
    </citation>
    <scope>NUCLEOTIDE SEQUENCE [LARGE SCALE GENOMIC DNA]</scope>
    <source>
        <strain evidence="1 2">DSM 19426</strain>
    </source>
</reference>
<dbReference type="Gene3D" id="3.40.50.150">
    <property type="entry name" value="Vaccinia Virus protein VP39"/>
    <property type="match status" value="1"/>
</dbReference>
<accession>A0ABU2BZS5</accession>
<dbReference type="Proteomes" id="UP001183648">
    <property type="component" value="Unassembled WGS sequence"/>
</dbReference>
<keyword evidence="1" id="KW-0378">Hydrolase</keyword>
<keyword evidence="2" id="KW-1185">Reference proteome</keyword>
<evidence type="ECO:0000313" key="2">
    <source>
        <dbReference type="Proteomes" id="UP001183648"/>
    </source>
</evidence>
<evidence type="ECO:0000313" key="1">
    <source>
        <dbReference type="EMBL" id="MDR7363901.1"/>
    </source>
</evidence>
<dbReference type="RefSeq" id="WP_310304827.1">
    <property type="nucleotide sequence ID" value="NZ_BAAAPS010000005.1"/>
</dbReference>
<protein>
    <submittedName>
        <fullName evidence="1">2-polyprenyl-3-methyl-5-hydroxy-6-metoxy-1, 4-benzoquinol methylase</fullName>
    </submittedName>
</protein>
<keyword evidence="1" id="KW-0489">Methyltransferase</keyword>
<gene>
    <name evidence="1" type="ORF">J2S63_003454</name>
</gene>
<dbReference type="InterPro" id="IPR029063">
    <property type="entry name" value="SAM-dependent_MTases_sf"/>
</dbReference>
<dbReference type="GO" id="GO:0032259">
    <property type="term" value="P:methylation"/>
    <property type="evidence" value="ECO:0007669"/>
    <property type="project" value="UniProtKB-KW"/>
</dbReference>
<dbReference type="CDD" id="cd02440">
    <property type="entry name" value="AdoMet_MTases"/>
    <property type="match status" value="1"/>
</dbReference>
<dbReference type="GO" id="GO:0016787">
    <property type="term" value="F:hydrolase activity"/>
    <property type="evidence" value="ECO:0007669"/>
    <property type="project" value="UniProtKB-KW"/>
</dbReference>
<dbReference type="SUPFAM" id="SSF53335">
    <property type="entry name" value="S-adenosyl-L-methionine-dependent methyltransferases"/>
    <property type="match status" value="1"/>
</dbReference>
<dbReference type="EMBL" id="JAVDYG010000001">
    <property type="protein sequence ID" value="MDR7363901.1"/>
    <property type="molecule type" value="Genomic_DNA"/>
</dbReference>
<comment type="caution">
    <text evidence="1">The sequence shown here is derived from an EMBL/GenBank/DDBJ whole genome shotgun (WGS) entry which is preliminary data.</text>
</comment>
<dbReference type="GO" id="GO:0008168">
    <property type="term" value="F:methyltransferase activity"/>
    <property type="evidence" value="ECO:0007669"/>
    <property type="project" value="UniProtKB-KW"/>
</dbReference>
<sequence>MSDVVSHYTGEGDLGSAIRDALAAAGTDTDGISTTALAPVDEFHIRGRAARLAIIAALAVDEDAAVLDVGSGLGGPARTVAEVVGCHVTGVDLTPELSA</sequence>
<proteinExistence type="predicted"/>
<name>A0ABU2BZS5_9ACTN</name>